<protein>
    <submittedName>
        <fullName evidence="7">RDD family protein</fullName>
    </submittedName>
</protein>
<dbReference type="Proteomes" id="UP000216429">
    <property type="component" value="Unassembled WGS sequence"/>
</dbReference>
<feature type="transmembrane region" description="Helical" evidence="5">
    <location>
        <begin position="21"/>
        <end position="40"/>
    </location>
</feature>
<dbReference type="InterPro" id="IPR010432">
    <property type="entry name" value="RDD"/>
</dbReference>
<evidence type="ECO:0000256" key="4">
    <source>
        <dbReference type="ARBA" id="ARBA00023136"/>
    </source>
</evidence>
<gene>
    <name evidence="7" type="ORF">CAL22_06675</name>
</gene>
<feature type="transmembrane region" description="Helical" evidence="5">
    <location>
        <begin position="60"/>
        <end position="76"/>
    </location>
</feature>
<evidence type="ECO:0000259" key="6">
    <source>
        <dbReference type="Pfam" id="PF06271"/>
    </source>
</evidence>
<evidence type="ECO:0000313" key="8">
    <source>
        <dbReference type="Proteomes" id="UP000216429"/>
    </source>
</evidence>
<keyword evidence="4 5" id="KW-0472">Membrane</keyword>
<keyword evidence="2 5" id="KW-0812">Transmembrane</keyword>
<name>A0A261VKR7_9BORD</name>
<comment type="caution">
    <text evidence="7">The sequence shown here is derived from an EMBL/GenBank/DDBJ whole genome shotgun (WGS) entry which is preliminary data.</text>
</comment>
<proteinExistence type="predicted"/>
<evidence type="ECO:0000313" key="7">
    <source>
        <dbReference type="EMBL" id="OZI74180.1"/>
    </source>
</evidence>
<feature type="transmembrane region" description="Helical" evidence="5">
    <location>
        <begin position="97"/>
        <end position="124"/>
    </location>
</feature>
<dbReference type="RefSeq" id="WP_094811615.1">
    <property type="nucleotide sequence ID" value="NZ_NEVU01000002.1"/>
</dbReference>
<comment type="subcellular location">
    <subcellularLocation>
        <location evidence="1">Membrane</location>
        <topology evidence="1">Multi-pass membrane protein</topology>
    </subcellularLocation>
</comment>
<organism evidence="7 8">
    <name type="scientific">Bordetella genomosp. 12</name>
    <dbReference type="NCBI Taxonomy" id="463035"/>
    <lineage>
        <taxon>Bacteria</taxon>
        <taxon>Pseudomonadati</taxon>
        <taxon>Pseudomonadota</taxon>
        <taxon>Betaproteobacteria</taxon>
        <taxon>Burkholderiales</taxon>
        <taxon>Alcaligenaceae</taxon>
        <taxon>Bordetella</taxon>
    </lineage>
</organism>
<dbReference type="EMBL" id="NEVU01000002">
    <property type="protein sequence ID" value="OZI74180.1"/>
    <property type="molecule type" value="Genomic_DNA"/>
</dbReference>
<sequence length="174" mass="19697">MTATLAAPLPLTSTPSRLRRFACMMYEGVLLFGVVFLAGYLFDTLTQSRHALALRHARQAWLFLVIGIYFVLSWRYRGQTLPMKTWHMQLRDRQGRIPGLPILLLRYLLLWPLPLAAAGLVALASHLSGWPSMDLFIVAAPFALFLPTWLDPQGSFLHDRLLGTRLVNVPEART</sequence>
<dbReference type="OrthoDB" id="5298807at2"/>
<feature type="transmembrane region" description="Helical" evidence="5">
    <location>
        <begin position="130"/>
        <end position="150"/>
    </location>
</feature>
<reference evidence="8" key="1">
    <citation type="submission" date="2017-05" db="EMBL/GenBank/DDBJ databases">
        <title>Complete and WGS of Bordetella genogroups.</title>
        <authorList>
            <person name="Spilker T."/>
            <person name="Lipuma J."/>
        </authorList>
    </citation>
    <scope>NUCLEOTIDE SEQUENCE [LARGE SCALE GENOMIC DNA]</scope>
    <source>
        <strain evidence="8">AU6712</strain>
    </source>
</reference>
<dbReference type="Pfam" id="PF06271">
    <property type="entry name" value="RDD"/>
    <property type="match status" value="1"/>
</dbReference>
<evidence type="ECO:0000256" key="1">
    <source>
        <dbReference type="ARBA" id="ARBA00004141"/>
    </source>
</evidence>
<dbReference type="AlphaFoldDB" id="A0A261VKR7"/>
<keyword evidence="3 5" id="KW-1133">Transmembrane helix</keyword>
<evidence type="ECO:0000256" key="2">
    <source>
        <dbReference type="ARBA" id="ARBA00022692"/>
    </source>
</evidence>
<accession>A0A261VKR7</accession>
<feature type="domain" description="RDD" evidence="6">
    <location>
        <begin position="15"/>
        <end position="162"/>
    </location>
</feature>
<evidence type="ECO:0000256" key="3">
    <source>
        <dbReference type="ARBA" id="ARBA00022989"/>
    </source>
</evidence>
<dbReference type="GO" id="GO:0016020">
    <property type="term" value="C:membrane"/>
    <property type="evidence" value="ECO:0007669"/>
    <property type="project" value="UniProtKB-SubCell"/>
</dbReference>
<keyword evidence="8" id="KW-1185">Reference proteome</keyword>
<evidence type="ECO:0000256" key="5">
    <source>
        <dbReference type="SAM" id="Phobius"/>
    </source>
</evidence>